<dbReference type="GO" id="GO:0017057">
    <property type="term" value="F:6-phosphogluconolactonase activity"/>
    <property type="evidence" value="ECO:0007669"/>
    <property type="project" value="TreeGrafter"/>
</dbReference>
<reference evidence="3" key="2">
    <citation type="submission" date="2013-12" db="EMBL/GenBank/DDBJ databases">
        <title>Evolution of pathogenesis and genome organization in the Tremellales.</title>
        <authorList>
            <person name="Cuomo C."/>
            <person name="Litvintseva A."/>
            <person name="Heitman J."/>
            <person name="Chen Y."/>
            <person name="Sun S."/>
            <person name="Springer D."/>
            <person name="Dromer F."/>
            <person name="Young S."/>
            <person name="Zeng Q."/>
            <person name="Chapman S."/>
            <person name="Gujja S."/>
            <person name="Saif S."/>
            <person name="Birren B."/>
        </authorList>
    </citation>
    <scope>NUCLEOTIDE SEQUENCE [LARGE SCALE GENOMIC DNA]</scope>
    <source>
        <strain evidence="3">BCC8398</strain>
    </source>
</reference>
<dbReference type="PANTHER" id="PTHR30344">
    <property type="entry name" value="6-PHOSPHOGLUCONOLACTONASE-RELATED"/>
    <property type="match status" value="1"/>
</dbReference>
<gene>
    <name evidence="2" type="ORF">I316_02117</name>
</gene>
<reference evidence="2 3" key="1">
    <citation type="submission" date="2013-07" db="EMBL/GenBank/DDBJ databases">
        <title>The Genome Sequence of Cryptococcus heveanensis BCC8398.</title>
        <authorList>
            <consortium name="The Broad Institute Genome Sequencing Platform"/>
            <person name="Cuomo C."/>
            <person name="Litvintseva A."/>
            <person name="Chen Y."/>
            <person name="Heitman J."/>
            <person name="Sun S."/>
            <person name="Springer D."/>
            <person name="Dromer F."/>
            <person name="Young S.K."/>
            <person name="Zeng Q."/>
            <person name="Gargeya S."/>
            <person name="Fitzgerald M."/>
            <person name="Abouelleil A."/>
            <person name="Alvarado L."/>
            <person name="Berlin A.M."/>
            <person name="Chapman S.B."/>
            <person name="Dewar J."/>
            <person name="Goldberg J."/>
            <person name="Griggs A."/>
            <person name="Gujja S."/>
            <person name="Hansen M."/>
            <person name="Howarth C."/>
            <person name="Imamovic A."/>
            <person name="Larimer J."/>
            <person name="McCowan C."/>
            <person name="Murphy C."/>
            <person name="Pearson M."/>
            <person name="Priest M."/>
            <person name="Roberts A."/>
            <person name="Saif S."/>
            <person name="Shea T."/>
            <person name="Sykes S."/>
            <person name="Wortman J."/>
            <person name="Nusbaum C."/>
            <person name="Birren B."/>
        </authorList>
    </citation>
    <scope>NUCLEOTIDE SEQUENCE [LARGE SCALE GENOMIC DNA]</scope>
    <source>
        <strain evidence="2 3">BCC8398</strain>
    </source>
</reference>
<name>A0A1B9GZ26_9TREE</name>
<dbReference type="Gene3D" id="2.130.10.10">
    <property type="entry name" value="YVTN repeat-like/Quinoprotein amine dehydrogenase"/>
    <property type="match status" value="1"/>
</dbReference>
<comment type="similarity">
    <text evidence="1">Belongs to the cycloisomerase 2 family.</text>
</comment>
<dbReference type="InterPro" id="IPR011048">
    <property type="entry name" value="Haem_d1_sf"/>
</dbReference>
<dbReference type="PANTHER" id="PTHR30344:SF1">
    <property type="entry name" value="6-PHOSPHOGLUCONOLACTONASE"/>
    <property type="match status" value="1"/>
</dbReference>
<dbReference type="OrthoDB" id="9972196at2759"/>
<dbReference type="STRING" id="1296120.A0A1B9GZ26"/>
<organism evidence="2 3">
    <name type="scientific">Kwoniella heveanensis BCC8398</name>
    <dbReference type="NCBI Taxonomy" id="1296120"/>
    <lineage>
        <taxon>Eukaryota</taxon>
        <taxon>Fungi</taxon>
        <taxon>Dikarya</taxon>
        <taxon>Basidiomycota</taxon>
        <taxon>Agaricomycotina</taxon>
        <taxon>Tremellomycetes</taxon>
        <taxon>Tremellales</taxon>
        <taxon>Cryptococcaceae</taxon>
        <taxon>Kwoniella</taxon>
    </lineage>
</organism>
<dbReference type="AlphaFoldDB" id="A0A1B9GZ26"/>
<proteinExistence type="inferred from homology"/>
<sequence>MTSSNNKHSILLGTHEKHIHSVIFDSEARTLTRGASTARPEQPSWLIRHPVHPNIIYSNAWVDNKLYVHRLKGEDGSLELLGEADSGGEGPTHFAVLPGNKELVVAHYRSGSISVIPLEPSGLFAAPSPAPHRIFKTTYSPLKHYRQEAAHVHQVVLHDNEILTPDLGANKVWRWKWNAGADEGKGKLELVGEISEGLEDGDGPRHLVVHPSGSHVYVLNEVSSSLTVHTLPAPGSGELSRLVKRFSMLPPSDDKANDRPTGGAEIILLPPCTSRADAGAEDGSMLLLCSNRDTPVAGQEDTIALFKVSPTNGGQVERTKAGWLGGIGKHIRAVEKDNFTKDGRFVCVASRDEGRVVILERVDDEDGEGKGLGLKAVASLDGFEKVVVPLWI</sequence>
<dbReference type="InterPro" id="IPR050282">
    <property type="entry name" value="Cycloisomerase_2"/>
</dbReference>
<keyword evidence="3" id="KW-1185">Reference proteome</keyword>
<protein>
    <recommendedName>
        <fullName evidence="4">Muconate cycloisomerase 1</fullName>
    </recommendedName>
</protein>
<evidence type="ECO:0008006" key="4">
    <source>
        <dbReference type="Google" id="ProtNLM"/>
    </source>
</evidence>
<evidence type="ECO:0000313" key="3">
    <source>
        <dbReference type="Proteomes" id="UP000092666"/>
    </source>
</evidence>
<dbReference type="EMBL" id="KI669496">
    <property type="protein sequence ID" value="OCF36244.1"/>
    <property type="molecule type" value="Genomic_DNA"/>
</dbReference>
<evidence type="ECO:0000256" key="1">
    <source>
        <dbReference type="ARBA" id="ARBA00005564"/>
    </source>
</evidence>
<dbReference type="InterPro" id="IPR015943">
    <property type="entry name" value="WD40/YVTN_repeat-like_dom_sf"/>
</dbReference>
<accession>A0A1B9GZ26</accession>
<dbReference type="SUPFAM" id="SSF51004">
    <property type="entry name" value="C-terminal (heme d1) domain of cytochrome cd1-nitrite reductase"/>
    <property type="match status" value="1"/>
</dbReference>
<evidence type="ECO:0000313" key="2">
    <source>
        <dbReference type="EMBL" id="OCF36244.1"/>
    </source>
</evidence>
<dbReference type="Proteomes" id="UP000092666">
    <property type="component" value="Unassembled WGS sequence"/>
</dbReference>
<dbReference type="InterPro" id="IPR019405">
    <property type="entry name" value="Lactonase_7-beta_prop"/>
</dbReference>
<dbReference type="Pfam" id="PF10282">
    <property type="entry name" value="Lactonase"/>
    <property type="match status" value="1"/>
</dbReference>